<evidence type="ECO:0000313" key="2">
    <source>
        <dbReference type="Proteomes" id="UP000570678"/>
    </source>
</evidence>
<gene>
    <name evidence="1" type="ORF">HGA15_01565</name>
</gene>
<dbReference type="EMBL" id="JAAXOT010000001">
    <property type="protein sequence ID" value="NKY54866.1"/>
    <property type="molecule type" value="Genomic_DNA"/>
</dbReference>
<keyword evidence="2" id="KW-1185">Reference proteome</keyword>
<evidence type="ECO:0000313" key="1">
    <source>
        <dbReference type="EMBL" id="NKY54866.1"/>
    </source>
</evidence>
<dbReference type="AlphaFoldDB" id="A0A846Y5Q5"/>
<proteinExistence type="predicted"/>
<dbReference type="Proteomes" id="UP000570678">
    <property type="component" value="Unassembled WGS sequence"/>
</dbReference>
<comment type="caution">
    <text evidence="1">The sequence shown here is derived from an EMBL/GenBank/DDBJ whole genome shotgun (WGS) entry which is preliminary data.</text>
</comment>
<reference evidence="1 2" key="1">
    <citation type="submission" date="2020-04" db="EMBL/GenBank/DDBJ databases">
        <title>MicrobeNet Type strains.</title>
        <authorList>
            <person name="Nicholson A.C."/>
        </authorList>
    </citation>
    <scope>NUCLEOTIDE SEQUENCE [LARGE SCALE GENOMIC DNA]</scope>
    <source>
        <strain evidence="1 2">JCM 3332</strain>
    </source>
</reference>
<organism evidence="1 2">
    <name type="scientific">Nocardia flavorosea</name>
    <dbReference type="NCBI Taxonomy" id="53429"/>
    <lineage>
        <taxon>Bacteria</taxon>
        <taxon>Bacillati</taxon>
        <taxon>Actinomycetota</taxon>
        <taxon>Actinomycetes</taxon>
        <taxon>Mycobacteriales</taxon>
        <taxon>Nocardiaceae</taxon>
        <taxon>Nocardia</taxon>
    </lineage>
</organism>
<sequence length="287" mass="29690">MIPALLRGLCDDAALFPPGNAPLPAALTAHARYRDSAFAALVGPFIFPIPRLAELAASHPAPIEVVLTAPEGPGTVATALDRASEIAGVTVVGVEIAARPGQSAEEFFAELPAAKPRWPELAVSVEVPRDGRRPQFFDRLADSPYVAKFRTGGVVAEAYPGTPELAAAIRSAVTAGTPFKATAGLHHAVRNTDPATGFDQHGFLNLLLATHLALAGADTAELADILADRDGRALAQQLAALTDGETAAVRAAFRSFGTCSIGDPLTELVGLHLLPAALRPVPESSAP</sequence>
<accession>A0A846Y5Q5</accession>
<dbReference type="RefSeq" id="WP_062970782.1">
    <property type="nucleotide sequence ID" value="NZ_JAAXOT010000001.1"/>
</dbReference>
<name>A0A846Y5Q5_9NOCA</name>
<protein>
    <submittedName>
        <fullName evidence="1">Uncharacterized protein</fullName>
    </submittedName>
</protein>